<accession>A0A6C0CNE3</accession>
<proteinExistence type="predicted"/>
<reference evidence="2" key="1">
    <citation type="journal article" date="2020" name="Nature">
        <title>Giant virus diversity and host interactions through global metagenomics.</title>
        <authorList>
            <person name="Schulz F."/>
            <person name="Roux S."/>
            <person name="Paez-Espino D."/>
            <person name="Jungbluth S."/>
            <person name="Walsh D.A."/>
            <person name="Denef V.J."/>
            <person name="McMahon K.D."/>
            <person name="Konstantinidis K.T."/>
            <person name="Eloe-Fadrosh E.A."/>
            <person name="Kyrpides N.C."/>
            <person name="Woyke T."/>
        </authorList>
    </citation>
    <scope>NUCLEOTIDE SEQUENCE</scope>
    <source>
        <strain evidence="2">GVMAG-M-3300021375-17</strain>
    </source>
</reference>
<name>A0A6C0CNE3_9ZZZZ</name>
<keyword evidence="1" id="KW-0175">Coiled coil</keyword>
<sequence length="121" mass="14458">MSELVETNTFPEDIQKFILLDEEIQKIQERLKILREEKQNTQSKISNKMVENNWQKRAIDAGSYQLSMIERKQYSSITFTYLEEQLSKIIPDKAQVDYVIQYLKNNRQVKQVQEIRSVKKS</sequence>
<protein>
    <submittedName>
        <fullName evidence="2">Uncharacterized protein</fullName>
    </submittedName>
</protein>
<evidence type="ECO:0000313" key="2">
    <source>
        <dbReference type="EMBL" id="QHT05194.1"/>
    </source>
</evidence>
<dbReference type="EMBL" id="MN739451">
    <property type="protein sequence ID" value="QHT05194.1"/>
    <property type="molecule type" value="Genomic_DNA"/>
</dbReference>
<evidence type="ECO:0000256" key="1">
    <source>
        <dbReference type="SAM" id="Coils"/>
    </source>
</evidence>
<organism evidence="2">
    <name type="scientific">viral metagenome</name>
    <dbReference type="NCBI Taxonomy" id="1070528"/>
    <lineage>
        <taxon>unclassified sequences</taxon>
        <taxon>metagenomes</taxon>
        <taxon>organismal metagenomes</taxon>
    </lineage>
</organism>
<dbReference type="AlphaFoldDB" id="A0A6C0CNE3"/>
<feature type="coiled-coil region" evidence="1">
    <location>
        <begin position="17"/>
        <end position="51"/>
    </location>
</feature>